<name>A0A078ML17_9PSED</name>
<feature type="chain" id="PRO_5007378030" description="Transporter" evidence="2">
    <location>
        <begin position="20"/>
        <end position="413"/>
    </location>
</feature>
<evidence type="ECO:0008006" key="4">
    <source>
        <dbReference type="Google" id="ProtNLM"/>
    </source>
</evidence>
<dbReference type="EMBL" id="LK391969">
    <property type="protein sequence ID" value="CEF27132.1"/>
    <property type="molecule type" value="Genomic_DNA"/>
</dbReference>
<feature type="coiled-coil region" evidence="1">
    <location>
        <begin position="24"/>
        <end position="58"/>
    </location>
</feature>
<evidence type="ECO:0000313" key="3">
    <source>
        <dbReference type="EMBL" id="CEA05436.1"/>
    </source>
</evidence>
<dbReference type="SUPFAM" id="SSF56935">
    <property type="entry name" value="Porins"/>
    <property type="match status" value="1"/>
</dbReference>
<dbReference type="OrthoDB" id="5297564at2"/>
<keyword evidence="1" id="KW-0175">Coiled coil</keyword>
<gene>
    <name evidence="3" type="ORF">BN1049_02077</name>
</gene>
<feature type="signal peptide" evidence="2">
    <location>
        <begin position="1"/>
        <end position="19"/>
    </location>
</feature>
<reference evidence="3" key="1">
    <citation type="submission" date="2014-07" db="EMBL/GenBank/DDBJ databases">
        <authorList>
            <person name="Urmite Genomes Urmite Genomes"/>
        </authorList>
    </citation>
    <scope>NUCLEOTIDE SEQUENCE</scope>
    <source>
        <strain evidence="3">12M76_air</strain>
    </source>
</reference>
<dbReference type="PATRIC" id="fig|1461581.3.peg.2048"/>
<keyword evidence="2" id="KW-0732">Signal</keyword>
<evidence type="ECO:0000256" key="2">
    <source>
        <dbReference type="SAM" id="SignalP"/>
    </source>
</evidence>
<organism evidence="3">
    <name type="scientific">Pseudomonas saudimassiliensis</name>
    <dbReference type="NCBI Taxonomy" id="1461581"/>
    <lineage>
        <taxon>Bacteria</taxon>
        <taxon>Pseudomonadati</taxon>
        <taxon>Pseudomonadota</taxon>
        <taxon>Gammaproteobacteria</taxon>
        <taxon>Pseudomonadales</taxon>
        <taxon>Pseudomonadaceae</taxon>
        <taxon>Pseudomonas</taxon>
    </lineage>
</organism>
<dbReference type="EMBL" id="LM997413">
    <property type="protein sequence ID" value="CEA05436.1"/>
    <property type="molecule type" value="Genomic_DNA"/>
</dbReference>
<proteinExistence type="predicted"/>
<protein>
    <recommendedName>
        <fullName evidence="4">Transporter</fullName>
    </recommendedName>
</protein>
<accession>A0A078ML17</accession>
<dbReference type="AlphaFoldDB" id="A0A078ML17"/>
<sequence length="413" mass="44764">MRRVAGGVLLLAVTGNLMAQGNDEQLLRQELDLLRQRYEAQQNALMILEQRLRQLEGASSAAAPAAPASARVAAASQGQGGSAAGYGQTLRDNAEPPPSVEALYQEASGFFGGGSFSLEPGFTYSHYDTRQLFLNGFLALDAIFLGNIGVDEINADTFTFDLTARYNWRQRWQFDVNVPYIYRETTYRSAGAGGASSTYSEQMVEGGPKLGDISFGLAYKFMDEQPGRPDAVLSLRVKAPTGDHPYGIKLDQVPGNDNLTVPESLPTGNGVWSATAGVSLVKTLDPAVMFANLAYTHNFDEDFDDISAQRDVEVPGSVKLGDYFQFGLGMAFALNERMSLSLSFSELISRSSRIRYADGGWQTVNGSDANAAYFNIGMTLAASNRLTVVPNLSMGLTPDAPDFSLSLKFPYYF</sequence>
<evidence type="ECO:0000256" key="1">
    <source>
        <dbReference type="SAM" id="Coils"/>
    </source>
</evidence>